<comment type="caution">
    <text evidence="1">The sequence shown here is derived from an EMBL/GenBank/DDBJ whole genome shotgun (WGS) entry which is preliminary data.</text>
</comment>
<keyword evidence="2" id="KW-1185">Reference proteome</keyword>
<accession>A0ABY6WPP3</accession>
<dbReference type="Gene3D" id="3.40.1350.10">
    <property type="match status" value="1"/>
</dbReference>
<proteinExistence type="predicted"/>
<evidence type="ECO:0000313" key="2">
    <source>
        <dbReference type="Proteomes" id="UP000361468"/>
    </source>
</evidence>
<reference evidence="1 2" key="1">
    <citation type="submission" date="2019-08" db="EMBL/GenBank/DDBJ databases">
        <authorList>
            <person name="Peeters C."/>
        </authorList>
    </citation>
    <scope>NUCLEOTIDE SEQUENCE [LARGE SCALE GENOMIC DNA]</scope>
    <source>
        <strain evidence="1 2">LMG 31119</strain>
    </source>
</reference>
<organism evidence="1 2">
    <name type="scientific">Pandoraea pnomenusa</name>
    <dbReference type="NCBI Taxonomy" id="93220"/>
    <lineage>
        <taxon>Bacteria</taxon>
        <taxon>Pseudomonadati</taxon>
        <taxon>Pseudomonadota</taxon>
        <taxon>Betaproteobacteria</taxon>
        <taxon>Burkholderiales</taxon>
        <taxon>Burkholderiaceae</taxon>
        <taxon>Pandoraea</taxon>
    </lineage>
</organism>
<dbReference type="EMBL" id="CABPSO010000020">
    <property type="protein sequence ID" value="VVE72735.1"/>
    <property type="molecule type" value="Genomic_DNA"/>
</dbReference>
<dbReference type="RefSeq" id="WP_150646691.1">
    <property type="nucleotide sequence ID" value="NZ_CABPSO010000020.1"/>
</dbReference>
<gene>
    <name evidence="1" type="ORF">PPN31119_04364</name>
</gene>
<evidence type="ECO:0000313" key="1">
    <source>
        <dbReference type="EMBL" id="VVE72735.1"/>
    </source>
</evidence>
<sequence>MAKNTALSEDEIVNWLVDLIENDQLLEVIDETEQIYTIKETFEQAASIPAFGFDHLSRRASVRAAATVLDNLALLEIISVNKSISLTTGEILRPDIVCFNPEKRAFVVFEVKRDKLTERQAVTELAGYEQELRNALPFIGGYEVNFVVVSTHWDQLLDHAVANYNTWSAKHCLALKVEADALPFSLSCHIPQAWQIRGGAGLPDDALQTIDLYLYEDRDEEPNDGVPQQLFTAMEAIARSGDRFGSHGFALLWRDSGNLESGSWAITLCGIDPIAMHAWCIKAGIAARPSALTRYVEQHATEMPLQVPSAVYRSAKEAFPLMGRRYRPMFESSMSWGQKLETIRHRSVAVYFEFWGALGDYAREFVTHPGVRDRYLPFVEQDGFDWHHPEVALPLLGNICGDVPFPGGVIRCRAAFEAGITLGLFESLARAADELEEPHACLESILSWAFLEVIRVHIEMCEIYRTAHEVKEPPPPISSNDEKRTSSADLLSTWVLDHLIGDDHQIHQTCYEVGRAGAPCLSNWLEETSRHAFSVAHAEDVVAPLRVGLADIVRHADDFEGCFIESGPFAQFLARIGLDLQSPLPAQISKIDAVPAEDLLMAFQSVGVDGLDEFIPAVLHTTGPLPAIDIDWEGLQQSARALFKSGVRWLTVTVSQNGQFGIGELQGLARQVLPPIADPDEEVYLLDEKAAFSSARRMTWEELKAEFNVHSDD</sequence>
<protein>
    <submittedName>
        <fullName evidence="1">Uncharacterized protein</fullName>
    </submittedName>
</protein>
<dbReference type="Proteomes" id="UP000361468">
    <property type="component" value="Unassembled WGS sequence"/>
</dbReference>
<name>A0ABY6WPP3_9BURK</name>
<dbReference type="InterPro" id="IPR011856">
    <property type="entry name" value="tRNA_endonuc-like_dom_sf"/>
</dbReference>